<evidence type="ECO:0000313" key="3">
    <source>
        <dbReference type="EMBL" id="EXI79052.1"/>
    </source>
</evidence>
<dbReference type="InterPro" id="IPR020845">
    <property type="entry name" value="AMP-binding_CS"/>
</dbReference>
<feature type="domain" description="AMP-dependent synthetase/ligase" evidence="1">
    <location>
        <begin position="13"/>
        <end position="383"/>
    </location>
</feature>
<accession>A0A011PPX7</accession>
<reference evidence="3 4" key="1">
    <citation type="submission" date="2014-02" db="EMBL/GenBank/DDBJ databases">
        <title>Expanding our view of genomic diversity in Candidatus Accumulibacter clades.</title>
        <authorList>
            <person name="Skennerton C.T."/>
            <person name="Barr J.J."/>
            <person name="Slater F.R."/>
            <person name="Bond P.L."/>
            <person name="Tyson G.W."/>
        </authorList>
    </citation>
    <scope>NUCLEOTIDE SEQUENCE [LARGE SCALE GENOMIC DNA]</scope>
    <source>
        <strain evidence="4">BA-92</strain>
    </source>
</reference>
<dbReference type="STRING" id="1454003.AW10_02694"/>
<dbReference type="PRINTS" id="PR00154">
    <property type="entry name" value="AMPBINDING"/>
</dbReference>
<dbReference type="Gene3D" id="3.40.50.12780">
    <property type="entry name" value="N-terminal domain of ligase-like"/>
    <property type="match status" value="1"/>
</dbReference>
<dbReference type="SUPFAM" id="SSF56801">
    <property type="entry name" value="Acetyl-CoA synthetase-like"/>
    <property type="match status" value="1"/>
</dbReference>
<protein>
    <submittedName>
        <fullName evidence="3">Tyrocidine synthase I</fullName>
    </submittedName>
</protein>
<name>A0A011PPX7_9PROT</name>
<evidence type="ECO:0000259" key="2">
    <source>
        <dbReference type="Pfam" id="PF13193"/>
    </source>
</evidence>
<dbReference type="GO" id="GO:0043041">
    <property type="term" value="P:amino acid activation for nonribosomal peptide biosynthetic process"/>
    <property type="evidence" value="ECO:0007669"/>
    <property type="project" value="TreeGrafter"/>
</dbReference>
<dbReference type="EMBL" id="JEMX01000061">
    <property type="protein sequence ID" value="EXI79052.1"/>
    <property type="molecule type" value="Genomic_DNA"/>
</dbReference>
<proteinExistence type="predicted"/>
<dbReference type="Gene3D" id="3.30.300.30">
    <property type="match status" value="1"/>
</dbReference>
<dbReference type="Proteomes" id="UP000021816">
    <property type="component" value="Unassembled WGS sequence"/>
</dbReference>
<feature type="domain" description="AMP-binding enzyme C-terminal" evidence="2">
    <location>
        <begin position="438"/>
        <end position="513"/>
    </location>
</feature>
<dbReference type="InterPro" id="IPR025110">
    <property type="entry name" value="AMP-bd_C"/>
</dbReference>
<dbReference type="PANTHER" id="PTHR45527:SF1">
    <property type="entry name" value="FATTY ACID SYNTHASE"/>
    <property type="match status" value="1"/>
</dbReference>
<dbReference type="NCBIfam" id="TIGR01733">
    <property type="entry name" value="AA-adenyl-dom"/>
    <property type="match status" value="1"/>
</dbReference>
<dbReference type="InterPro" id="IPR010071">
    <property type="entry name" value="AA_adenyl_dom"/>
</dbReference>
<comment type="caution">
    <text evidence="3">The sequence shown here is derived from an EMBL/GenBank/DDBJ whole genome shotgun (WGS) entry which is preliminary data.</text>
</comment>
<gene>
    <name evidence="3" type="primary">tycA</name>
    <name evidence="3" type="ORF">AW10_02694</name>
</gene>
<dbReference type="InterPro" id="IPR000873">
    <property type="entry name" value="AMP-dep_synth/lig_dom"/>
</dbReference>
<dbReference type="InterPro" id="IPR020459">
    <property type="entry name" value="AMP-binding"/>
</dbReference>
<dbReference type="Pfam" id="PF13193">
    <property type="entry name" value="AMP-binding_C"/>
    <property type="match status" value="1"/>
</dbReference>
<evidence type="ECO:0000259" key="1">
    <source>
        <dbReference type="Pfam" id="PF00501"/>
    </source>
</evidence>
<dbReference type="GO" id="GO:0031177">
    <property type="term" value="F:phosphopantetheine binding"/>
    <property type="evidence" value="ECO:0007669"/>
    <property type="project" value="TreeGrafter"/>
</dbReference>
<dbReference type="InterPro" id="IPR045851">
    <property type="entry name" value="AMP-bd_C_sf"/>
</dbReference>
<dbReference type="InterPro" id="IPR042099">
    <property type="entry name" value="ANL_N_sf"/>
</dbReference>
<dbReference type="GO" id="GO:0005737">
    <property type="term" value="C:cytoplasm"/>
    <property type="evidence" value="ECO:0007669"/>
    <property type="project" value="TreeGrafter"/>
</dbReference>
<dbReference type="PANTHER" id="PTHR45527">
    <property type="entry name" value="NONRIBOSOMAL PEPTIDE SYNTHETASE"/>
    <property type="match status" value="1"/>
</dbReference>
<dbReference type="PATRIC" id="fig|1454003.3.peg.2748"/>
<sequence>MSTAAYLHERFIASARQSAQAVAVVEPGKGSITYGELDSLSDRLRDRLTLLGVCRGDRVGIFLRKSVDAVAALLGTLKAGAAYVPVDPGAPAARGAYILHNCAVKVVIVEAALADKLGAELAGLGAMPAMIVVAEERAGGSGLRTALDAADEQAMAPTTLSIHNQPQDLAYILYTSGSTGQPKGVMLSHENAVTFVDWCSETFAPTAADRFSSHAPFHFDLSILDIHVCLKHGATLVLVGEEIGKDAPRLAQLIADERISIWYSAPSILALLAQFGNLARHDYSALRQVLFAGEVFPVKHLRALCELLPKPRYCNLYGPTETNVCTWYEVPLPIPAERSTPYPIGKVCSHLRACVLNEEGATVARGSEGELAISGPGVMQGYWALPEQTARGFFNADDGTAWYRTGDIVSEAEDACYTYLGRRDRMVKRRGYRVELGEIEAGLYRHAKIKEAAVLAFADEQAGVSITAFLSSHEEKRPSLIEIKRFCAENLPLYMIPDRFVWFDSLPKTSTDKIDYQRLKETC</sequence>
<dbReference type="GO" id="GO:0044550">
    <property type="term" value="P:secondary metabolite biosynthetic process"/>
    <property type="evidence" value="ECO:0007669"/>
    <property type="project" value="TreeGrafter"/>
</dbReference>
<dbReference type="PROSITE" id="PS00455">
    <property type="entry name" value="AMP_BINDING"/>
    <property type="match status" value="1"/>
</dbReference>
<dbReference type="Pfam" id="PF00501">
    <property type="entry name" value="AMP-binding"/>
    <property type="match status" value="1"/>
</dbReference>
<evidence type="ECO:0000313" key="4">
    <source>
        <dbReference type="Proteomes" id="UP000021816"/>
    </source>
</evidence>
<organism evidence="3 4">
    <name type="scientific">Candidatus Accumulibacter appositus</name>
    <dbReference type="NCBI Taxonomy" id="1454003"/>
    <lineage>
        <taxon>Bacteria</taxon>
        <taxon>Pseudomonadati</taxon>
        <taxon>Pseudomonadota</taxon>
        <taxon>Betaproteobacteria</taxon>
        <taxon>Candidatus Accumulibacter</taxon>
    </lineage>
</organism>
<dbReference type="AlphaFoldDB" id="A0A011PPX7"/>